<dbReference type="Pfam" id="PF03031">
    <property type="entry name" value="NIF"/>
    <property type="match status" value="1"/>
</dbReference>
<sequence length="464" mass="51263">MAQTQDGTSRTSTRKSRAKKKTTGEKLPADQTFITSAERKKRKGPSATESHEKEQPCKRPSRSHVEASQTESQSQAVELPQERGEGTATPSDSNSDAQREGAQRAPVQSPVGASAAGEKAKTVFSSIISPVLTLFQGKQEGKPEEPSVVLEDGQRAHVGPHRCDGGPEPSPGQHKGQPQQVEGMPMPMPMPSQQGQAGGPTHEPASSTSGESHTCVDNGGVPCDKENETEGVPADVEDECDEVCIDFDPYTFIKNLPPLKHVVPRWRRSLLPRQTRQCKRKTLVLDLDETLVHSTLDGCEEPDFSFPVAFNGREHQVHVRRRPHLDTFLQRCAALFEIVVFTASQKVYAEQLLNVLDPQRCLIRHRVFRDSCVLVEGNYLKDLSVLGRDLSQTVIVDNSPQAFGYQLPNGIPIESWYDDDEDRELLELLPFLESLVDAEDVRPAISATYKLKELVDSAPLYPSF</sequence>
<dbReference type="Proteomes" id="UP001497392">
    <property type="component" value="Unassembled WGS sequence"/>
</dbReference>
<dbReference type="SMART" id="SM00577">
    <property type="entry name" value="CPDc"/>
    <property type="match status" value="1"/>
</dbReference>
<name>A0ABP1FPU6_9CHLO</name>
<dbReference type="Gene3D" id="3.40.50.1000">
    <property type="entry name" value="HAD superfamily/HAD-like"/>
    <property type="match status" value="1"/>
</dbReference>
<comment type="caution">
    <text evidence="3">The sequence shown here is derived from an EMBL/GenBank/DDBJ whole genome shotgun (WGS) entry which is preliminary data.</text>
</comment>
<dbReference type="PANTHER" id="PTHR12210">
    <property type="entry name" value="DULLARD PROTEIN PHOSPHATASE"/>
    <property type="match status" value="1"/>
</dbReference>
<dbReference type="InterPro" id="IPR004274">
    <property type="entry name" value="FCP1_dom"/>
</dbReference>
<evidence type="ECO:0000313" key="3">
    <source>
        <dbReference type="EMBL" id="CAL5219587.1"/>
    </source>
</evidence>
<proteinExistence type="predicted"/>
<feature type="compositionally biased region" description="Basic residues" evidence="1">
    <location>
        <begin position="12"/>
        <end position="21"/>
    </location>
</feature>
<feature type="region of interest" description="Disordered" evidence="1">
    <location>
        <begin position="1"/>
        <end position="119"/>
    </location>
</feature>
<evidence type="ECO:0000259" key="2">
    <source>
        <dbReference type="PROSITE" id="PS50969"/>
    </source>
</evidence>
<dbReference type="PROSITE" id="PS50969">
    <property type="entry name" value="FCP1"/>
    <property type="match status" value="1"/>
</dbReference>
<organism evidence="3 4">
    <name type="scientific">Coccomyxa viridis</name>
    <dbReference type="NCBI Taxonomy" id="1274662"/>
    <lineage>
        <taxon>Eukaryota</taxon>
        <taxon>Viridiplantae</taxon>
        <taxon>Chlorophyta</taxon>
        <taxon>core chlorophytes</taxon>
        <taxon>Trebouxiophyceae</taxon>
        <taxon>Trebouxiophyceae incertae sedis</taxon>
        <taxon>Coccomyxaceae</taxon>
        <taxon>Coccomyxa</taxon>
    </lineage>
</organism>
<feature type="domain" description="FCP1 homology" evidence="2">
    <location>
        <begin position="276"/>
        <end position="435"/>
    </location>
</feature>
<dbReference type="SUPFAM" id="SSF56784">
    <property type="entry name" value="HAD-like"/>
    <property type="match status" value="1"/>
</dbReference>
<feature type="compositionally biased region" description="Polar residues" evidence="1">
    <location>
        <begin position="66"/>
        <end position="76"/>
    </location>
</feature>
<dbReference type="InterPro" id="IPR050365">
    <property type="entry name" value="TIM50"/>
</dbReference>
<dbReference type="InterPro" id="IPR023214">
    <property type="entry name" value="HAD_sf"/>
</dbReference>
<reference evidence="3 4" key="1">
    <citation type="submission" date="2024-06" db="EMBL/GenBank/DDBJ databases">
        <authorList>
            <person name="Kraege A."/>
            <person name="Thomma B."/>
        </authorList>
    </citation>
    <scope>NUCLEOTIDE SEQUENCE [LARGE SCALE GENOMIC DNA]</scope>
</reference>
<dbReference type="InterPro" id="IPR036412">
    <property type="entry name" value="HAD-like_sf"/>
</dbReference>
<accession>A0ABP1FPU6</accession>
<feature type="compositionally biased region" description="Low complexity" evidence="1">
    <location>
        <begin position="176"/>
        <end position="195"/>
    </location>
</feature>
<dbReference type="NCBIfam" id="TIGR02251">
    <property type="entry name" value="HIF-SF_euk"/>
    <property type="match status" value="1"/>
</dbReference>
<evidence type="ECO:0000313" key="4">
    <source>
        <dbReference type="Proteomes" id="UP001497392"/>
    </source>
</evidence>
<gene>
    <name evidence="3" type="primary">g1449</name>
    <name evidence="3" type="ORF">VP750_LOCUS1246</name>
</gene>
<dbReference type="InterPro" id="IPR011948">
    <property type="entry name" value="Dullard_phosphatase"/>
</dbReference>
<protein>
    <submittedName>
        <fullName evidence="3">G1449 protein</fullName>
    </submittedName>
</protein>
<dbReference type="EMBL" id="CAXHTA020000002">
    <property type="protein sequence ID" value="CAL5219587.1"/>
    <property type="molecule type" value="Genomic_DNA"/>
</dbReference>
<evidence type="ECO:0000256" key="1">
    <source>
        <dbReference type="SAM" id="MobiDB-lite"/>
    </source>
</evidence>
<dbReference type="CDD" id="cd07521">
    <property type="entry name" value="HAD_FCP1-like"/>
    <property type="match status" value="1"/>
</dbReference>
<feature type="region of interest" description="Disordered" evidence="1">
    <location>
        <begin position="137"/>
        <end position="232"/>
    </location>
</feature>
<keyword evidence="4" id="KW-1185">Reference proteome</keyword>